<evidence type="ECO:0000256" key="5">
    <source>
        <dbReference type="ARBA" id="ARBA00023136"/>
    </source>
</evidence>
<gene>
    <name evidence="9" type="ORF">SAMN04487772_11279</name>
</gene>
<dbReference type="STRING" id="29364.SAMN04487772_11279"/>
<organism evidence="9 10">
    <name type="scientific">[Clostridium] polysaccharolyticum</name>
    <dbReference type="NCBI Taxonomy" id="29364"/>
    <lineage>
        <taxon>Bacteria</taxon>
        <taxon>Bacillati</taxon>
        <taxon>Bacillota</taxon>
        <taxon>Clostridia</taxon>
        <taxon>Lachnospirales</taxon>
        <taxon>Lachnospiraceae</taxon>
    </lineage>
</organism>
<dbReference type="InterPro" id="IPR050250">
    <property type="entry name" value="Macrolide_Exporter_MacB"/>
</dbReference>
<keyword evidence="10" id="KW-1185">Reference proteome</keyword>
<feature type="transmembrane region" description="Helical" evidence="7">
    <location>
        <begin position="388"/>
        <end position="408"/>
    </location>
</feature>
<dbReference type="PANTHER" id="PTHR30572">
    <property type="entry name" value="MEMBRANE COMPONENT OF TRANSPORTER-RELATED"/>
    <property type="match status" value="1"/>
</dbReference>
<proteinExistence type="inferred from homology"/>
<evidence type="ECO:0000256" key="6">
    <source>
        <dbReference type="ARBA" id="ARBA00038076"/>
    </source>
</evidence>
<keyword evidence="2" id="KW-1003">Cell membrane</keyword>
<keyword evidence="4 7" id="KW-1133">Transmembrane helix</keyword>
<comment type="subcellular location">
    <subcellularLocation>
        <location evidence="1">Cell membrane</location>
        <topology evidence="1">Multi-pass membrane protein</topology>
    </subcellularLocation>
</comment>
<accession>A0A1I0D3M8</accession>
<evidence type="ECO:0000313" key="10">
    <source>
        <dbReference type="Proteomes" id="UP000199800"/>
    </source>
</evidence>
<feature type="transmembrane region" description="Helical" evidence="7">
    <location>
        <begin position="337"/>
        <end position="355"/>
    </location>
</feature>
<dbReference type="GO" id="GO:0005886">
    <property type="term" value="C:plasma membrane"/>
    <property type="evidence" value="ECO:0007669"/>
    <property type="project" value="UniProtKB-SubCell"/>
</dbReference>
<reference evidence="9 10" key="1">
    <citation type="submission" date="2016-10" db="EMBL/GenBank/DDBJ databases">
        <authorList>
            <person name="de Groot N.N."/>
        </authorList>
    </citation>
    <scope>NUCLEOTIDE SEQUENCE [LARGE SCALE GENOMIC DNA]</scope>
    <source>
        <strain evidence="9 10">DSM 1801</strain>
    </source>
</reference>
<protein>
    <submittedName>
        <fullName evidence="9">MacB-like core domain-containing protein</fullName>
    </submittedName>
</protein>
<dbReference type="PANTHER" id="PTHR30572:SF4">
    <property type="entry name" value="ABC TRANSPORTER PERMEASE YTRF"/>
    <property type="match status" value="1"/>
</dbReference>
<keyword evidence="5 7" id="KW-0472">Membrane</keyword>
<dbReference type="EMBL" id="FOHN01000012">
    <property type="protein sequence ID" value="SET26202.1"/>
    <property type="molecule type" value="Genomic_DNA"/>
</dbReference>
<sequence>MEKIKFIIHILIKTVFSNKLRVGLTIAGITFGLFLFTTGNEVINTYIRNEYKKAQCFDPKSLIISSDSKLNVDELVVDKEDINLTEYQTLLSTGICKRRYRNTGINIAMELSGCSYSFLSQPVYYYDGDDYSKRNIILYGSDFSKKDYNQKDAKVIIEESTSKLLFGKKNSVGEEIKFRFESRIYTLEVKGVIADLPNTISSNLKINSALSSTEEINATCRLFIPDTWLINQNMQSTKKYTFVLAFSNEAYEENCKYVKKWLRKNRNMEKLQITTYMDIVEKYNIVAKAIKAVSNTILMALVVISGFIIMLTLSFSVKERIAEIGIRRALGANAKDIMLQFIFEGIVISITSWFINIICCIVLYSFFSAIILKFFFTVFLLKLHLRTIMFTLFISVTEGVAFSAIPALQASRIKPVDAIRFD</sequence>
<evidence type="ECO:0000259" key="8">
    <source>
        <dbReference type="Pfam" id="PF02687"/>
    </source>
</evidence>
<evidence type="ECO:0000313" key="9">
    <source>
        <dbReference type="EMBL" id="SET26202.1"/>
    </source>
</evidence>
<feature type="domain" description="ABC3 transporter permease C-terminal" evidence="8">
    <location>
        <begin position="297"/>
        <end position="415"/>
    </location>
</feature>
<feature type="transmembrane region" description="Helical" evidence="7">
    <location>
        <begin position="20"/>
        <end position="39"/>
    </location>
</feature>
<dbReference type="InterPro" id="IPR003838">
    <property type="entry name" value="ABC3_permease_C"/>
</dbReference>
<evidence type="ECO:0000256" key="3">
    <source>
        <dbReference type="ARBA" id="ARBA00022692"/>
    </source>
</evidence>
<dbReference type="Pfam" id="PF02687">
    <property type="entry name" value="FtsX"/>
    <property type="match status" value="1"/>
</dbReference>
<name>A0A1I0D3M8_9FIRM</name>
<comment type="similarity">
    <text evidence="6">Belongs to the ABC-4 integral membrane protein family.</text>
</comment>
<dbReference type="GO" id="GO:0022857">
    <property type="term" value="F:transmembrane transporter activity"/>
    <property type="evidence" value="ECO:0007669"/>
    <property type="project" value="TreeGrafter"/>
</dbReference>
<evidence type="ECO:0000256" key="1">
    <source>
        <dbReference type="ARBA" id="ARBA00004651"/>
    </source>
</evidence>
<keyword evidence="3 7" id="KW-0812">Transmembrane</keyword>
<feature type="transmembrane region" description="Helical" evidence="7">
    <location>
        <begin position="297"/>
        <end position="317"/>
    </location>
</feature>
<dbReference type="Proteomes" id="UP000199800">
    <property type="component" value="Unassembled WGS sequence"/>
</dbReference>
<evidence type="ECO:0000256" key="7">
    <source>
        <dbReference type="SAM" id="Phobius"/>
    </source>
</evidence>
<evidence type="ECO:0000256" key="4">
    <source>
        <dbReference type="ARBA" id="ARBA00022989"/>
    </source>
</evidence>
<evidence type="ECO:0000256" key="2">
    <source>
        <dbReference type="ARBA" id="ARBA00022475"/>
    </source>
</evidence>
<dbReference type="AlphaFoldDB" id="A0A1I0D3M8"/>